<comment type="similarity">
    <text evidence="3 10">Belongs to the carbamoyltransferase HypF family.</text>
</comment>
<dbReference type="Gene3D" id="3.90.870.50">
    <property type="match status" value="1"/>
</dbReference>
<gene>
    <name evidence="14" type="ORF">EDD73_12531</name>
</gene>
<dbReference type="InterPro" id="IPR051060">
    <property type="entry name" value="Carbamoyltrans_HypF-like"/>
</dbReference>
<dbReference type="InterPro" id="IPR011125">
    <property type="entry name" value="Znf_HypF"/>
</dbReference>
<feature type="domain" description="YrdC-like" evidence="13">
    <location>
        <begin position="251"/>
        <end position="442"/>
    </location>
</feature>
<dbReference type="SUPFAM" id="SSF55821">
    <property type="entry name" value="YrdC/RibB"/>
    <property type="match status" value="1"/>
</dbReference>
<keyword evidence="11" id="KW-0378">Hydrolase</keyword>
<evidence type="ECO:0000256" key="8">
    <source>
        <dbReference type="ARBA" id="ARBA00047645"/>
    </source>
</evidence>
<feature type="active site" evidence="11">
    <location>
        <position position="37"/>
    </location>
</feature>
<comment type="similarity">
    <text evidence="2">Belongs to the acylphosphatase family.</text>
</comment>
<comment type="caution">
    <text evidence="14">The sequence shown here is derived from an EMBL/GenBank/DDBJ whole genome shotgun (WGS) entry which is preliminary data.</text>
</comment>
<evidence type="ECO:0000256" key="9">
    <source>
        <dbReference type="ARBA" id="ARBA00048220"/>
    </source>
</evidence>
<dbReference type="Gene3D" id="3.30.420.40">
    <property type="match status" value="1"/>
</dbReference>
<dbReference type="GO" id="GO:0016874">
    <property type="term" value="F:ligase activity"/>
    <property type="evidence" value="ECO:0007669"/>
    <property type="project" value="UniProtKB-UniRule"/>
</dbReference>
<dbReference type="OrthoDB" id="9808093at2"/>
<keyword evidence="4" id="KW-0436">Ligase</keyword>
<dbReference type="AlphaFoldDB" id="A0A4R2RE76"/>
<comment type="catalytic activity">
    <reaction evidence="8 11">
        <text>an acyl phosphate + H2O = a carboxylate + phosphate + H(+)</text>
        <dbReference type="Rhea" id="RHEA:14965"/>
        <dbReference type="ChEBI" id="CHEBI:15377"/>
        <dbReference type="ChEBI" id="CHEBI:15378"/>
        <dbReference type="ChEBI" id="CHEBI:29067"/>
        <dbReference type="ChEBI" id="CHEBI:43474"/>
        <dbReference type="ChEBI" id="CHEBI:59918"/>
        <dbReference type="EC" id="3.6.1.7"/>
    </reaction>
</comment>
<comment type="catalytic activity">
    <reaction evidence="9">
        <text>C-terminal L-cysteinyl-[HypE protein] + carbamoyl phosphate + ATP + H2O = C-terminal S-carboxamide-L-cysteinyl-[HypE protein] + AMP + phosphate + diphosphate + H(+)</text>
        <dbReference type="Rhea" id="RHEA:55636"/>
        <dbReference type="Rhea" id="RHEA-COMP:14247"/>
        <dbReference type="Rhea" id="RHEA-COMP:14392"/>
        <dbReference type="ChEBI" id="CHEBI:15377"/>
        <dbReference type="ChEBI" id="CHEBI:15378"/>
        <dbReference type="ChEBI" id="CHEBI:30616"/>
        <dbReference type="ChEBI" id="CHEBI:33019"/>
        <dbReference type="ChEBI" id="CHEBI:43474"/>
        <dbReference type="ChEBI" id="CHEBI:58228"/>
        <dbReference type="ChEBI" id="CHEBI:76913"/>
        <dbReference type="ChEBI" id="CHEBI:139126"/>
        <dbReference type="ChEBI" id="CHEBI:456215"/>
    </reaction>
</comment>
<keyword evidence="6" id="KW-0863">Zinc-finger</keyword>
<reference evidence="14 15" key="1">
    <citation type="submission" date="2019-03" db="EMBL/GenBank/DDBJ databases">
        <title>Genomic Encyclopedia of Type Strains, Phase IV (KMG-IV): sequencing the most valuable type-strain genomes for metagenomic binning, comparative biology and taxonomic classification.</title>
        <authorList>
            <person name="Goeker M."/>
        </authorList>
    </citation>
    <scope>NUCLEOTIDE SEQUENCE [LARGE SCALE GENOMIC DNA]</scope>
    <source>
        <strain evidence="14 15">DSM 11170</strain>
    </source>
</reference>
<dbReference type="Pfam" id="PF17788">
    <property type="entry name" value="HypF_C"/>
    <property type="match status" value="1"/>
</dbReference>
<protein>
    <recommendedName>
        <fullName evidence="10">Carbamoyltransferase</fullName>
        <ecNumber evidence="10">6.2.-.-</ecNumber>
    </recommendedName>
</protein>
<dbReference type="Pfam" id="PF22521">
    <property type="entry name" value="HypF_C_2"/>
    <property type="match status" value="1"/>
</dbReference>
<dbReference type="InterPro" id="IPR017968">
    <property type="entry name" value="Acylphosphatase_CS"/>
</dbReference>
<evidence type="ECO:0000313" key="15">
    <source>
        <dbReference type="Proteomes" id="UP000294813"/>
    </source>
</evidence>
<dbReference type="PIRSF" id="PIRSF006256">
    <property type="entry name" value="CMPcnvr_hdrg_mat"/>
    <property type="match status" value="1"/>
</dbReference>
<dbReference type="Gene3D" id="3.90.870.40">
    <property type="match status" value="1"/>
</dbReference>
<dbReference type="Proteomes" id="UP000294813">
    <property type="component" value="Unassembled WGS sequence"/>
</dbReference>
<feature type="domain" description="Acylphosphatase-like" evidence="12">
    <location>
        <begin position="4"/>
        <end position="90"/>
    </location>
</feature>
<dbReference type="Pfam" id="PF01300">
    <property type="entry name" value="Sua5_yciO_yrdC"/>
    <property type="match status" value="1"/>
</dbReference>
<dbReference type="GO" id="GO:0003725">
    <property type="term" value="F:double-stranded RNA binding"/>
    <property type="evidence" value="ECO:0007669"/>
    <property type="project" value="InterPro"/>
</dbReference>
<dbReference type="GO" id="GO:0016743">
    <property type="term" value="F:carboxyl- or carbamoyltransferase activity"/>
    <property type="evidence" value="ECO:0007669"/>
    <property type="project" value="UniProtKB-UniRule"/>
</dbReference>
<keyword evidence="7" id="KW-0862">Zinc</keyword>
<evidence type="ECO:0000256" key="7">
    <source>
        <dbReference type="ARBA" id="ARBA00022833"/>
    </source>
</evidence>
<dbReference type="SUPFAM" id="SSF54975">
    <property type="entry name" value="Acylphosphatase/BLUF domain-like"/>
    <property type="match status" value="1"/>
</dbReference>
<dbReference type="GO" id="GO:0008270">
    <property type="term" value="F:zinc ion binding"/>
    <property type="evidence" value="ECO:0007669"/>
    <property type="project" value="UniProtKB-KW"/>
</dbReference>
<dbReference type="InterPro" id="IPR017945">
    <property type="entry name" value="DHBP_synth_RibB-like_a/b_dom"/>
</dbReference>
<keyword evidence="5" id="KW-0479">Metal-binding</keyword>
<comment type="pathway">
    <text evidence="1">Protein modification; [NiFe] hydrogenase maturation.</text>
</comment>
<dbReference type="PROSITE" id="PS00150">
    <property type="entry name" value="ACYLPHOSPHATASE_1"/>
    <property type="match status" value="1"/>
</dbReference>
<name>A0A4R2RE76_9FIRM</name>
<feature type="active site" evidence="11">
    <location>
        <position position="19"/>
    </location>
</feature>
<dbReference type="PANTHER" id="PTHR42959">
    <property type="entry name" value="CARBAMOYLTRANSFERASE"/>
    <property type="match status" value="1"/>
</dbReference>
<dbReference type="Pfam" id="PF07503">
    <property type="entry name" value="zf-HYPF"/>
    <property type="match status" value="2"/>
</dbReference>
<dbReference type="InterPro" id="IPR006070">
    <property type="entry name" value="Sua5-like_dom"/>
</dbReference>
<dbReference type="PROSITE" id="PS51160">
    <property type="entry name" value="ACYLPHOSPHATASE_3"/>
    <property type="match status" value="1"/>
</dbReference>
<evidence type="ECO:0000259" key="12">
    <source>
        <dbReference type="PROSITE" id="PS51160"/>
    </source>
</evidence>
<evidence type="ECO:0000256" key="4">
    <source>
        <dbReference type="ARBA" id="ARBA00022598"/>
    </source>
</evidence>
<evidence type="ECO:0000256" key="6">
    <source>
        <dbReference type="ARBA" id="ARBA00022771"/>
    </source>
</evidence>
<dbReference type="RefSeq" id="WP_131920219.1">
    <property type="nucleotide sequence ID" value="NZ_JAOQNU010000025.1"/>
</dbReference>
<dbReference type="PROSITE" id="PS51163">
    <property type="entry name" value="YRDC"/>
    <property type="match status" value="1"/>
</dbReference>
<dbReference type="Pfam" id="PF00708">
    <property type="entry name" value="Acylphosphatase"/>
    <property type="match status" value="1"/>
</dbReference>
<evidence type="ECO:0000256" key="2">
    <source>
        <dbReference type="ARBA" id="ARBA00005614"/>
    </source>
</evidence>
<dbReference type="InterPro" id="IPR036046">
    <property type="entry name" value="Acylphosphatase-like_dom_sf"/>
</dbReference>
<evidence type="ECO:0000256" key="1">
    <source>
        <dbReference type="ARBA" id="ARBA00004711"/>
    </source>
</evidence>
<evidence type="ECO:0000313" key="14">
    <source>
        <dbReference type="EMBL" id="TCP61800.1"/>
    </source>
</evidence>
<dbReference type="UniPathway" id="UPA00335"/>
<organism evidence="14 15">
    <name type="scientific">Heliophilum fasciatum</name>
    <dbReference type="NCBI Taxonomy" id="35700"/>
    <lineage>
        <taxon>Bacteria</taxon>
        <taxon>Bacillati</taxon>
        <taxon>Bacillota</taxon>
        <taxon>Clostridia</taxon>
        <taxon>Eubacteriales</taxon>
        <taxon>Heliobacteriaceae</taxon>
        <taxon>Heliophilum</taxon>
    </lineage>
</organism>
<keyword evidence="15" id="KW-1185">Reference proteome</keyword>
<evidence type="ECO:0000256" key="10">
    <source>
        <dbReference type="PIRNR" id="PIRNR006256"/>
    </source>
</evidence>
<evidence type="ECO:0000256" key="3">
    <source>
        <dbReference type="ARBA" id="ARBA00008097"/>
    </source>
</evidence>
<proteinExistence type="inferred from homology"/>
<dbReference type="GO" id="GO:0003998">
    <property type="term" value="F:acylphosphatase activity"/>
    <property type="evidence" value="ECO:0007669"/>
    <property type="project" value="UniProtKB-EC"/>
</dbReference>
<dbReference type="InterPro" id="IPR004421">
    <property type="entry name" value="Carbamoyltransferase_HypF"/>
</dbReference>
<dbReference type="InterPro" id="IPR041440">
    <property type="entry name" value="HypF_C"/>
</dbReference>
<dbReference type="InterPro" id="IPR001792">
    <property type="entry name" value="Acylphosphatase-like_dom"/>
</dbReference>
<evidence type="ECO:0000259" key="13">
    <source>
        <dbReference type="PROSITE" id="PS51163"/>
    </source>
</evidence>
<dbReference type="PANTHER" id="PTHR42959:SF1">
    <property type="entry name" value="CARBAMOYLTRANSFERASE HYPF"/>
    <property type="match status" value="1"/>
</dbReference>
<accession>A0A4R2RE76</accession>
<dbReference type="EMBL" id="SLXT01000025">
    <property type="protein sequence ID" value="TCP61800.1"/>
    <property type="molecule type" value="Genomic_DNA"/>
</dbReference>
<dbReference type="GO" id="GO:0051604">
    <property type="term" value="P:protein maturation"/>
    <property type="evidence" value="ECO:0007669"/>
    <property type="project" value="TreeGrafter"/>
</dbReference>
<dbReference type="InterPro" id="IPR055128">
    <property type="entry name" value="HypF_C_2"/>
</dbReference>
<dbReference type="EC" id="6.2.-.-" evidence="10"/>
<sequence length="843" mass="90231">MKTARRVMVKGVVQGVGFRPFVYRLAAELRLGGWVANTARGVEAVVEGDVAAVEAFLRLLVDEAPALSRISEVQAEHVPLQGWSSFQIRTSKPSADVAASIPPDMAMCPACRQEMNDPEARRYRYPLTNCTNCGPRYSIVERVPYDRPFTSMRSFALCPDCRREYDDPGDRRFHAQPLACPVCGPQVWLTGADGMLLGGDGTLLQSDALTSDDCISMGDDAPAGGDVSNGPALIDAPVMAGDAQQDSARSESWAPLLIRRLQAGAIAAIKGVGGFHLACDGRSSEAIARLRQRKHRPAKALAVMARDLEAVRKVCKLSVAEEVLLLSPVAPIVILERLPDANLPANLAPGTKTLGVMLPYSPLHEVLFATAAEQAPDLDLLVMTSGNRAGLPLCYGNEAALAELGDIADLFLQHNRAIVNPIDDSVVRVIDGQLTFYRRARGYVPAAIPVPVPPGVDAVKEPAIIAVGGEWKNTFALLGRGEAVLSPHIGTVETREGRAHFLSTYQRLQELLALTPVTVAVDRHPGYQVSALGRDLHLPVVEVQHHHAHLAAVLAEHGYTGEVIGAILDGTGYGEDGVIRGFELLRGSVRGFERLAWLEPVPLPGGDSAVGRPWLVLAAHLGAALGEQGWAVAKELFPQFARHLAGAQAMIQAGLNAPLVSSAGRLFDAVAALLGLCLENTYDGQAAVELGESVAMRLGLNGGLEGHDWARAAAMGTYPVAFAQRQWQVAPLWSAMLQERDRGEVPEVMAQRFHNTIAHMVVTQVMQAGRAAGIQTAVLSGGVWQNPYLTVMVRRQLLAQGWQVLLPRLLPANDGGLALGQAVVALWQRQGAGRTSAEPVGKR</sequence>
<dbReference type="Gene3D" id="3.30.110.120">
    <property type="match status" value="1"/>
</dbReference>
<dbReference type="NCBIfam" id="TIGR00143">
    <property type="entry name" value="hypF"/>
    <property type="match status" value="1"/>
</dbReference>
<dbReference type="Gene3D" id="3.30.420.360">
    <property type="match status" value="1"/>
</dbReference>
<evidence type="ECO:0000256" key="5">
    <source>
        <dbReference type="ARBA" id="ARBA00022723"/>
    </source>
</evidence>
<evidence type="ECO:0000256" key="11">
    <source>
        <dbReference type="PROSITE-ProRule" id="PRU00520"/>
    </source>
</evidence>